<dbReference type="InterPro" id="IPR023393">
    <property type="entry name" value="START-like_dom_sf"/>
</dbReference>
<protein>
    <submittedName>
        <fullName evidence="3">Uncharacterized protein YndB with AHSA1/START domain</fullName>
    </submittedName>
</protein>
<name>A0ABU1JBP3_9MICC</name>
<accession>A0ABU1JBP3</accession>
<dbReference type="Pfam" id="PF08327">
    <property type="entry name" value="AHSA1"/>
    <property type="match status" value="1"/>
</dbReference>
<dbReference type="InterPro" id="IPR013538">
    <property type="entry name" value="ASHA1/2-like_C"/>
</dbReference>
<comment type="similarity">
    <text evidence="1">Belongs to the AHA1 family.</text>
</comment>
<dbReference type="RefSeq" id="WP_309798465.1">
    <property type="nucleotide sequence ID" value="NZ_BAAAHY010000005.1"/>
</dbReference>
<feature type="domain" description="Activator of Hsp90 ATPase homologue 1/2-like C-terminal" evidence="2">
    <location>
        <begin position="27"/>
        <end position="153"/>
    </location>
</feature>
<evidence type="ECO:0000256" key="1">
    <source>
        <dbReference type="ARBA" id="ARBA00006817"/>
    </source>
</evidence>
<dbReference type="Gene3D" id="3.30.530.20">
    <property type="match status" value="1"/>
</dbReference>
<dbReference type="Proteomes" id="UP001185069">
    <property type="component" value="Unassembled WGS sequence"/>
</dbReference>
<comment type="caution">
    <text evidence="3">The sequence shown here is derived from an EMBL/GenBank/DDBJ whole genome shotgun (WGS) entry which is preliminary data.</text>
</comment>
<proteinExistence type="inferred from homology"/>
<evidence type="ECO:0000313" key="3">
    <source>
        <dbReference type="EMBL" id="MDR6269835.1"/>
    </source>
</evidence>
<sequence length="184" mass="20586">MMDEKLGTLEIADDGTAVLRYLRHYPHPVAAVWRALTDPEQTKLWWAQARGELVPGGRWDLRWLNTPPGEAPMDWWTGSVVELQPEQLFVVQNSAHGLLRWELRPVPGAGRDGGEGTELRFSCSLAVPELARVDLSSNLAGWHVHLDHLASVLDGGSIDWANWYRLHLPAWAALKPRYDDAGAV</sequence>
<organism evidence="3 4">
    <name type="scientific">Arthrobacter russicus</name>
    <dbReference type="NCBI Taxonomy" id="172040"/>
    <lineage>
        <taxon>Bacteria</taxon>
        <taxon>Bacillati</taxon>
        <taxon>Actinomycetota</taxon>
        <taxon>Actinomycetes</taxon>
        <taxon>Micrococcales</taxon>
        <taxon>Micrococcaceae</taxon>
        <taxon>Arthrobacter</taxon>
    </lineage>
</organism>
<dbReference type="SUPFAM" id="SSF55961">
    <property type="entry name" value="Bet v1-like"/>
    <property type="match status" value="1"/>
</dbReference>
<gene>
    <name evidence="3" type="ORF">JOE69_002073</name>
</gene>
<evidence type="ECO:0000313" key="4">
    <source>
        <dbReference type="Proteomes" id="UP001185069"/>
    </source>
</evidence>
<dbReference type="EMBL" id="JAVDQF010000001">
    <property type="protein sequence ID" value="MDR6269835.1"/>
    <property type="molecule type" value="Genomic_DNA"/>
</dbReference>
<keyword evidence="4" id="KW-1185">Reference proteome</keyword>
<reference evidence="3 4" key="1">
    <citation type="submission" date="2023-07" db="EMBL/GenBank/DDBJ databases">
        <title>Sequencing the genomes of 1000 actinobacteria strains.</title>
        <authorList>
            <person name="Klenk H.-P."/>
        </authorList>
    </citation>
    <scope>NUCLEOTIDE SEQUENCE [LARGE SCALE GENOMIC DNA]</scope>
    <source>
        <strain evidence="3 4">DSM 14555</strain>
    </source>
</reference>
<evidence type="ECO:0000259" key="2">
    <source>
        <dbReference type="Pfam" id="PF08327"/>
    </source>
</evidence>